<gene>
    <name evidence="1" type="ORF">LMG18101_05120</name>
</gene>
<accession>A0ABN9JXS5</accession>
<keyword evidence="2" id="KW-1185">Reference proteome</keyword>
<organism evidence="1 2">
    <name type="scientific">Ralstonia flaminis</name>
    <dbReference type="NCBI Taxonomy" id="3058597"/>
    <lineage>
        <taxon>Bacteria</taxon>
        <taxon>Pseudomonadati</taxon>
        <taxon>Pseudomonadota</taxon>
        <taxon>Betaproteobacteria</taxon>
        <taxon>Burkholderiales</taxon>
        <taxon>Burkholderiaceae</taxon>
        <taxon>Ralstonia</taxon>
    </lineage>
</organism>
<proteinExistence type="predicted"/>
<dbReference type="EMBL" id="CATZLL010000025">
    <property type="protein sequence ID" value="CAJ0822661.1"/>
    <property type="molecule type" value="Genomic_DNA"/>
</dbReference>
<reference evidence="1 2" key="1">
    <citation type="submission" date="2023-07" db="EMBL/GenBank/DDBJ databases">
        <authorList>
            <person name="Peeters C."/>
        </authorList>
    </citation>
    <scope>NUCLEOTIDE SEQUENCE [LARGE SCALE GENOMIC DNA]</scope>
    <source>
        <strain evidence="1 2">LMG 18101</strain>
    </source>
</reference>
<name>A0ABN9JXS5_9RALS</name>
<comment type="caution">
    <text evidence="1">The sequence shown here is derived from an EMBL/GenBank/DDBJ whole genome shotgun (WGS) entry which is preliminary data.</text>
</comment>
<sequence length="307" mass="34897">MYAFSPVQCDPPPGCYVELTRFPLHGIQCAARGNRHLRHYQSRLVFDIACETLGVWTPYAVEKQLMGSAFVPSERSRWWEKLCYGRLDLPRALTRGDPVSKVWLERLTQRTSEASRVLSMPLWALSAIGRVTVDAVVSWRGPVSAMGIPIPEFPARSEQSARQYVDRLLEPIGSPDRTWAGLNVALFCLRLAQARGDLPSYALTYEAMASERWRRYMTCAGPAADQCWKQLAIFYGEWFSTLRLRVTNEAELTEAQEDLHAHGLLSRLTSTARSEDIRYEFIDRLMAGWCPPPTDEESVFITARYVA</sequence>
<dbReference type="Proteomes" id="UP001189757">
    <property type="component" value="Unassembled WGS sequence"/>
</dbReference>
<evidence type="ECO:0000313" key="2">
    <source>
        <dbReference type="Proteomes" id="UP001189757"/>
    </source>
</evidence>
<protein>
    <submittedName>
        <fullName evidence="1">Uncharacterized protein</fullName>
    </submittedName>
</protein>
<evidence type="ECO:0000313" key="1">
    <source>
        <dbReference type="EMBL" id="CAJ0822661.1"/>
    </source>
</evidence>